<name>A0A1M5VNC3_9GAMM</name>
<feature type="binding site" evidence="3">
    <location>
        <position position="200"/>
    </location>
    <ligand>
        <name>FAD</name>
        <dbReference type="ChEBI" id="CHEBI:57692"/>
    </ligand>
</feature>
<dbReference type="Pfam" id="PF00766">
    <property type="entry name" value="ETF_alpha"/>
    <property type="match status" value="1"/>
</dbReference>
<dbReference type="OrthoDB" id="9770286at2"/>
<dbReference type="SMART" id="SM00893">
    <property type="entry name" value="ETF"/>
    <property type="match status" value="1"/>
</dbReference>
<dbReference type="Gene3D" id="3.40.50.620">
    <property type="entry name" value="HUPs"/>
    <property type="match status" value="1"/>
</dbReference>
<comment type="cofactor">
    <cofactor evidence="3">
        <name>FAD</name>
        <dbReference type="ChEBI" id="CHEBI:57692"/>
    </cofactor>
    <text evidence="3">Binds 1 FAD per dimer.</text>
</comment>
<dbReference type="STRING" id="299255.SAMN02745129_2874"/>
<dbReference type="AlphaFoldDB" id="A0A1M5VNC3"/>
<dbReference type="Gene3D" id="3.40.50.1220">
    <property type="entry name" value="TPP-binding domain"/>
    <property type="match status" value="1"/>
</dbReference>
<dbReference type="InterPro" id="IPR001308">
    <property type="entry name" value="ETF_a/FixB"/>
</dbReference>
<feature type="binding site" evidence="3">
    <location>
        <begin position="239"/>
        <end position="243"/>
    </location>
    <ligand>
        <name>FAD</name>
        <dbReference type="ChEBI" id="CHEBI:57692"/>
    </ligand>
</feature>
<sequence>MAVLILTDAPAVNSGVVARLVGAAQALPGPIEAIVLGPEAATAATDLAGLAGVTQVGHCQCDSPVPVESWMVGVVALLQQQQPSHVLMAADSFGRDLMPRLAASLDLNMVSEVQAILASDHFVRPAYAGSVQQQVRLTDTPCLLTLRPMGFAPAQSQSAVDCQALSLFMEPTDSRVLSHQPLESGRPDLGQARVVIGAGRGIETVEQFALVERLADNLEAAIGGSRSLVDAGLLANELQIGQTGRIIAPQLYIAIGISGATQHLAGIKEAGTIVAINVDADAPLMQMADYSLNGDLNDILPQLIAATEK</sequence>
<evidence type="ECO:0000256" key="2">
    <source>
        <dbReference type="ARBA" id="ARBA00022982"/>
    </source>
</evidence>
<dbReference type="InterPro" id="IPR029035">
    <property type="entry name" value="DHS-like_NAD/FAD-binding_dom"/>
</dbReference>
<dbReference type="InterPro" id="IPR014731">
    <property type="entry name" value="ETF_asu_C"/>
</dbReference>
<evidence type="ECO:0000313" key="5">
    <source>
        <dbReference type="EMBL" id="SHH76710.1"/>
    </source>
</evidence>
<keyword evidence="2" id="KW-0813">Transport</keyword>
<gene>
    <name evidence="5" type="ORF">SAMN02745129_2874</name>
</gene>
<dbReference type="GO" id="GO:0050660">
    <property type="term" value="F:flavin adenine dinucleotide binding"/>
    <property type="evidence" value="ECO:0007669"/>
    <property type="project" value="InterPro"/>
</dbReference>
<proteinExistence type="inferred from homology"/>
<evidence type="ECO:0000313" key="6">
    <source>
        <dbReference type="Proteomes" id="UP000184268"/>
    </source>
</evidence>
<dbReference type="InterPro" id="IPR014730">
    <property type="entry name" value="ETF_a/b_N"/>
</dbReference>
<evidence type="ECO:0000256" key="3">
    <source>
        <dbReference type="PIRSR" id="PIRSR000089-1"/>
    </source>
</evidence>
<feature type="binding site" evidence="3">
    <location>
        <begin position="256"/>
        <end position="263"/>
    </location>
    <ligand>
        <name>FAD</name>
        <dbReference type="ChEBI" id="CHEBI:57692"/>
    </ligand>
</feature>
<comment type="similarity">
    <text evidence="1">Belongs to the ETF alpha-subunit/FixB family.</text>
</comment>
<reference evidence="5 6" key="1">
    <citation type="submission" date="2016-11" db="EMBL/GenBank/DDBJ databases">
        <authorList>
            <person name="Jaros S."/>
            <person name="Januszkiewicz K."/>
            <person name="Wedrychowicz H."/>
        </authorList>
    </citation>
    <scope>NUCLEOTIDE SEQUENCE [LARGE SCALE GENOMIC DNA]</scope>
    <source>
        <strain evidence="5 6">DSM 16917</strain>
    </source>
</reference>
<dbReference type="RefSeq" id="WP_067656879.1">
    <property type="nucleotide sequence ID" value="NZ_FQXG01000004.1"/>
</dbReference>
<feature type="binding site" evidence="3">
    <location>
        <position position="277"/>
    </location>
    <ligand>
        <name>FAD</name>
        <dbReference type="ChEBI" id="CHEBI:57692"/>
    </ligand>
</feature>
<dbReference type="PANTHER" id="PTHR43153">
    <property type="entry name" value="ELECTRON TRANSFER FLAVOPROTEIN ALPHA"/>
    <property type="match status" value="1"/>
</dbReference>
<evidence type="ECO:0000259" key="4">
    <source>
        <dbReference type="SMART" id="SM00893"/>
    </source>
</evidence>
<keyword evidence="3" id="KW-0274">FAD</keyword>
<keyword evidence="6" id="KW-1185">Reference proteome</keyword>
<evidence type="ECO:0000256" key="1">
    <source>
        <dbReference type="ARBA" id="ARBA00005817"/>
    </source>
</evidence>
<dbReference type="Proteomes" id="UP000184268">
    <property type="component" value="Unassembled WGS sequence"/>
</dbReference>
<keyword evidence="3" id="KW-0285">Flavoprotein</keyword>
<dbReference type="SUPFAM" id="SSF52402">
    <property type="entry name" value="Adenine nucleotide alpha hydrolases-like"/>
    <property type="match status" value="1"/>
</dbReference>
<dbReference type="GO" id="GO:0033539">
    <property type="term" value="P:fatty acid beta-oxidation using acyl-CoA dehydrogenase"/>
    <property type="evidence" value="ECO:0007669"/>
    <property type="project" value="TreeGrafter"/>
</dbReference>
<organism evidence="5 6">
    <name type="scientific">Ferrimonas marina</name>
    <dbReference type="NCBI Taxonomy" id="299255"/>
    <lineage>
        <taxon>Bacteria</taxon>
        <taxon>Pseudomonadati</taxon>
        <taxon>Pseudomonadota</taxon>
        <taxon>Gammaproteobacteria</taxon>
        <taxon>Alteromonadales</taxon>
        <taxon>Ferrimonadaceae</taxon>
        <taxon>Ferrimonas</taxon>
    </lineage>
</organism>
<dbReference type="SUPFAM" id="SSF52467">
    <property type="entry name" value="DHS-like NAD/FAD-binding domain"/>
    <property type="match status" value="1"/>
</dbReference>
<keyword evidence="2" id="KW-0249">Electron transport</keyword>
<dbReference type="InterPro" id="IPR014729">
    <property type="entry name" value="Rossmann-like_a/b/a_fold"/>
</dbReference>
<dbReference type="PIRSF" id="PIRSF000089">
    <property type="entry name" value="Electra_flavoP_a"/>
    <property type="match status" value="1"/>
</dbReference>
<dbReference type="GO" id="GO:0009055">
    <property type="term" value="F:electron transfer activity"/>
    <property type="evidence" value="ECO:0007669"/>
    <property type="project" value="InterPro"/>
</dbReference>
<feature type="domain" description="Electron transfer flavoprotein alpha/beta-subunit N-terminal" evidence="4">
    <location>
        <begin position="1"/>
        <end position="178"/>
    </location>
</feature>
<protein>
    <submittedName>
        <fullName evidence="5">Electron transfer flavoprotein alpha subunit apoprotein</fullName>
    </submittedName>
</protein>
<accession>A0A1M5VNC3</accession>
<dbReference type="EMBL" id="FQXG01000004">
    <property type="protein sequence ID" value="SHH76710.1"/>
    <property type="molecule type" value="Genomic_DNA"/>
</dbReference>
<dbReference type="PANTHER" id="PTHR43153:SF1">
    <property type="entry name" value="ELECTRON TRANSFER FLAVOPROTEIN SUBUNIT ALPHA, MITOCHONDRIAL"/>
    <property type="match status" value="1"/>
</dbReference>
<feature type="binding site" evidence="3">
    <location>
        <begin position="225"/>
        <end position="226"/>
    </location>
    <ligand>
        <name>FAD</name>
        <dbReference type="ChEBI" id="CHEBI:57692"/>
    </ligand>
</feature>
<dbReference type="Pfam" id="PF01012">
    <property type="entry name" value="ETF"/>
    <property type="match status" value="1"/>
</dbReference>